<comment type="caution">
    <text evidence="10">The sequence shown here is derived from an EMBL/GenBank/DDBJ whole genome shotgun (WGS) entry which is preliminary data.</text>
</comment>
<feature type="region of interest" description="Disordered" evidence="6">
    <location>
        <begin position="589"/>
        <end position="840"/>
    </location>
</feature>
<dbReference type="AlphaFoldDB" id="A0A511KK82"/>
<feature type="region of interest" description="Disordered" evidence="6">
    <location>
        <begin position="537"/>
        <end position="576"/>
    </location>
</feature>
<feature type="compositionally biased region" description="Basic residues" evidence="6">
    <location>
        <begin position="823"/>
        <end position="840"/>
    </location>
</feature>
<dbReference type="GO" id="GO:0030686">
    <property type="term" value="C:90S preribosome"/>
    <property type="evidence" value="ECO:0007669"/>
    <property type="project" value="TreeGrafter"/>
</dbReference>
<dbReference type="InterPro" id="IPR036322">
    <property type="entry name" value="WD40_repeat_dom_sf"/>
</dbReference>
<dbReference type="GO" id="GO:0000462">
    <property type="term" value="P:maturation of SSU-rRNA from tricistronic rRNA transcript (SSU-rRNA, 5.8S rRNA, LSU-rRNA)"/>
    <property type="evidence" value="ECO:0007669"/>
    <property type="project" value="TreeGrafter"/>
</dbReference>
<organism evidence="10 11">
    <name type="scientific">Rhodotorula toruloides</name>
    <name type="common">Yeast</name>
    <name type="synonym">Rhodosporidium toruloides</name>
    <dbReference type="NCBI Taxonomy" id="5286"/>
    <lineage>
        <taxon>Eukaryota</taxon>
        <taxon>Fungi</taxon>
        <taxon>Dikarya</taxon>
        <taxon>Basidiomycota</taxon>
        <taxon>Pucciniomycotina</taxon>
        <taxon>Microbotryomycetes</taxon>
        <taxon>Sporidiobolales</taxon>
        <taxon>Sporidiobolaceae</taxon>
        <taxon>Rhodotorula</taxon>
    </lineage>
</organism>
<evidence type="ECO:0000256" key="5">
    <source>
        <dbReference type="ARBA" id="ARBA00023242"/>
    </source>
</evidence>
<feature type="compositionally biased region" description="Basic and acidic residues" evidence="6">
    <location>
        <begin position="771"/>
        <end position="803"/>
    </location>
</feature>
<dbReference type="Gene3D" id="2.130.10.10">
    <property type="entry name" value="YVTN repeat-like/Quinoprotein amine dehydrogenase"/>
    <property type="match status" value="1"/>
</dbReference>
<keyword evidence="5" id="KW-0539">Nucleus</keyword>
<reference evidence="10 11" key="1">
    <citation type="submission" date="2019-07" db="EMBL/GenBank/DDBJ databases">
        <title>Rhodotorula toruloides NBRC10032 genome sequencing.</title>
        <authorList>
            <person name="Shida Y."/>
            <person name="Takaku H."/>
            <person name="Ogasawara W."/>
            <person name="Mori K."/>
        </authorList>
    </citation>
    <scope>NUCLEOTIDE SEQUENCE [LARGE SCALE GENOMIC DNA]</scope>
    <source>
        <strain evidence="10 11">NBRC10032</strain>
    </source>
</reference>
<dbReference type="EMBL" id="BJWK01000009">
    <property type="protein sequence ID" value="GEM09874.1"/>
    <property type="molecule type" value="Genomic_DNA"/>
</dbReference>
<dbReference type="Pfam" id="PF08159">
    <property type="entry name" value="NUC153"/>
    <property type="match status" value="1"/>
</dbReference>
<evidence type="ECO:0000256" key="3">
    <source>
        <dbReference type="ARBA" id="ARBA00022574"/>
    </source>
</evidence>
<evidence type="ECO:0000259" key="9">
    <source>
        <dbReference type="Pfam" id="PF23098"/>
    </source>
</evidence>
<dbReference type="Pfam" id="PF23097">
    <property type="entry name" value="NOL10_2nd"/>
    <property type="match status" value="1"/>
</dbReference>
<evidence type="ECO:0000259" key="8">
    <source>
        <dbReference type="Pfam" id="PF23097"/>
    </source>
</evidence>
<evidence type="ECO:0000256" key="1">
    <source>
        <dbReference type="ARBA" id="ARBA00004604"/>
    </source>
</evidence>
<feature type="compositionally biased region" description="Polar residues" evidence="6">
    <location>
        <begin position="713"/>
        <end position="726"/>
    </location>
</feature>
<feature type="domain" description="NUC153" evidence="7">
    <location>
        <begin position="574"/>
        <end position="602"/>
    </location>
</feature>
<dbReference type="InterPro" id="IPR040382">
    <property type="entry name" value="NOL10/Enp2"/>
</dbReference>
<dbReference type="Proteomes" id="UP000321518">
    <property type="component" value="Unassembled WGS sequence"/>
</dbReference>
<sequence length="840" mass="92342">MVVSLASTGGAAKIYCVNGGGMTSKNAAAWLEAKLTDRNKRRKRGGQGGTGGEGEIRLIQDFDFPEASNKIKTTRDGKYLMATGTYKPRMKVFDLEELSMKMERVTDSENVDFCILSSDWTKTLHLQSDRSLDLHTQSASHYSVRMPRQGRTLAYHFPTCDALVGGTGAQVWRLNLEVGRFMKPFGMEGAGEYDGGEGGGVGGGLGAPGDFVTGVNAIDINPAHQLMCFGTDTALGRGTVELWDPRSRSRAGILRLPYNSLLASSMSSASLKHPRLPGVDDDSAMGGVAITALSNKSDGLNLAVGTSTGHVLLYDLRASKPYTTKDQGYGLPVKKVEWVESAPATSSDAEREGGWVASADEKVVKIWGKETGTNLVAINPPMPVNDLHIYPGTGLVFLANETSPMTGYYVPQLGPAPKWARFLDNMTEEMEDDQETLVYDDYKFVDRQELDDLNLTHLVGTDTLKPYMHGYFVDLRLFTKARAIANPFQYAEHRDKLIRDKLAAEQESRIRGAKKAAGAAVAGVKVNKQLARRAREAEEKLRKREAGEEDEEDDDGRRKRKKKAQAETPSLLKDDRFADLFTNPDFEIDEASREFQLLNPSTKPNQRRDEEDDDDEEAEEEEEDTADGFGSQDESEDEDLSNSDSSAEGDLGFDHQRRPIEPPQRSSKPVPSRRAAALVKPAPSRPTLVAADDSDDETVSAARSRPLAAVDRASQTLAQRARQATESGWAKRSKRAGEAASSAGGDDITRGTPGGGMEMSFVPQTKSAAEIAEKKRERKEKREKEKAEKAKFGMGLERSRDGPEQEEQEQQRQLGDEEDSGRKRLRKPARSASRTKTRFL</sequence>
<evidence type="ECO:0000256" key="4">
    <source>
        <dbReference type="ARBA" id="ARBA00022737"/>
    </source>
</evidence>
<accession>A0A511KK82</accession>
<keyword evidence="4" id="KW-0677">Repeat</keyword>
<comment type="subcellular location">
    <subcellularLocation>
        <location evidence="1">Nucleus</location>
        <location evidence="1">Nucleolus</location>
    </subcellularLocation>
</comment>
<protein>
    <submittedName>
        <fullName evidence="10">rRNA processing protein Enp2</fullName>
    </submittedName>
</protein>
<evidence type="ECO:0000256" key="6">
    <source>
        <dbReference type="SAM" id="MobiDB-lite"/>
    </source>
</evidence>
<name>A0A511KK82_RHOTO</name>
<proteinExistence type="inferred from homology"/>
<evidence type="ECO:0000259" key="7">
    <source>
        <dbReference type="Pfam" id="PF08159"/>
    </source>
</evidence>
<keyword evidence="3" id="KW-0853">WD repeat</keyword>
<feature type="domain" description="Nucleolar protein 10-like second" evidence="8">
    <location>
        <begin position="438"/>
        <end position="486"/>
    </location>
</feature>
<feature type="domain" description="Nucleolar protein 10-like N-terminal" evidence="9">
    <location>
        <begin position="47"/>
        <end position="188"/>
    </location>
</feature>
<dbReference type="Pfam" id="PF23098">
    <property type="entry name" value="Beta-prop_NOL10_N"/>
    <property type="match status" value="2"/>
</dbReference>
<feature type="compositionally biased region" description="Basic and acidic residues" evidence="6">
    <location>
        <begin position="537"/>
        <end position="546"/>
    </location>
</feature>
<dbReference type="InterPro" id="IPR056551">
    <property type="entry name" value="Beta-prop_NOL10_N"/>
</dbReference>
<evidence type="ECO:0000313" key="11">
    <source>
        <dbReference type="Proteomes" id="UP000321518"/>
    </source>
</evidence>
<dbReference type="GO" id="GO:0032040">
    <property type="term" value="C:small-subunit processome"/>
    <property type="evidence" value="ECO:0007669"/>
    <property type="project" value="TreeGrafter"/>
</dbReference>
<dbReference type="SUPFAM" id="SSF50978">
    <property type="entry name" value="WD40 repeat-like"/>
    <property type="match status" value="1"/>
</dbReference>
<dbReference type="OrthoDB" id="273340at2759"/>
<dbReference type="PANTHER" id="PTHR14927">
    <property type="entry name" value="NUCLEOLAR PROTEIN 10"/>
    <property type="match status" value="1"/>
</dbReference>
<feature type="compositionally biased region" description="Acidic residues" evidence="6">
    <location>
        <begin position="610"/>
        <end position="626"/>
    </location>
</feature>
<evidence type="ECO:0000256" key="2">
    <source>
        <dbReference type="ARBA" id="ARBA00005264"/>
    </source>
</evidence>
<comment type="similarity">
    <text evidence="2">Belongs to the WD repeat NOL10/ENP2 family.</text>
</comment>
<dbReference type="InterPro" id="IPR056550">
    <property type="entry name" value="NOL10_2nd"/>
</dbReference>
<feature type="domain" description="Nucleolar protein 10-like N-terminal" evidence="9">
    <location>
        <begin position="213"/>
        <end position="434"/>
    </location>
</feature>
<dbReference type="InterPro" id="IPR012580">
    <property type="entry name" value="NUC153"/>
</dbReference>
<dbReference type="InterPro" id="IPR015943">
    <property type="entry name" value="WD40/YVTN_repeat-like_dom_sf"/>
</dbReference>
<gene>
    <name evidence="10" type="ORF">Rt10032_c09g3891</name>
</gene>
<dbReference type="PANTHER" id="PTHR14927:SF0">
    <property type="entry name" value="NUCLEOLAR PROTEIN 10"/>
    <property type="match status" value="1"/>
</dbReference>
<evidence type="ECO:0000313" key="10">
    <source>
        <dbReference type="EMBL" id="GEM09874.1"/>
    </source>
</evidence>